<evidence type="ECO:0000313" key="2">
    <source>
        <dbReference type="EMBL" id="PNR41284.1"/>
    </source>
</evidence>
<reference evidence="2 4" key="1">
    <citation type="journal article" date="2008" name="Science">
        <title>The Physcomitrella genome reveals evolutionary insights into the conquest of land by plants.</title>
        <authorList>
            <person name="Rensing S."/>
            <person name="Lang D."/>
            <person name="Zimmer A."/>
            <person name="Terry A."/>
            <person name="Salamov A."/>
            <person name="Shapiro H."/>
            <person name="Nishiyama T."/>
            <person name="Perroud P.-F."/>
            <person name="Lindquist E."/>
            <person name="Kamisugi Y."/>
            <person name="Tanahashi T."/>
            <person name="Sakakibara K."/>
            <person name="Fujita T."/>
            <person name="Oishi K."/>
            <person name="Shin-I T."/>
            <person name="Kuroki Y."/>
            <person name="Toyoda A."/>
            <person name="Suzuki Y."/>
            <person name="Hashimoto A."/>
            <person name="Yamaguchi K."/>
            <person name="Sugano A."/>
            <person name="Kohara Y."/>
            <person name="Fujiyama A."/>
            <person name="Anterola A."/>
            <person name="Aoki S."/>
            <person name="Ashton N."/>
            <person name="Barbazuk W.B."/>
            <person name="Barker E."/>
            <person name="Bennetzen J."/>
            <person name="Bezanilla M."/>
            <person name="Blankenship R."/>
            <person name="Cho S.H."/>
            <person name="Dutcher S."/>
            <person name="Estelle M."/>
            <person name="Fawcett J.A."/>
            <person name="Gundlach H."/>
            <person name="Hanada K."/>
            <person name="Heyl A."/>
            <person name="Hicks K.A."/>
            <person name="Hugh J."/>
            <person name="Lohr M."/>
            <person name="Mayer K."/>
            <person name="Melkozernov A."/>
            <person name="Murata T."/>
            <person name="Nelson D."/>
            <person name="Pils B."/>
            <person name="Prigge M."/>
            <person name="Reiss B."/>
            <person name="Renner T."/>
            <person name="Rombauts S."/>
            <person name="Rushton P."/>
            <person name="Sanderfoot A."/>
            <person name="Schween G."/>
            <person name="Shiu S.-H."/>
            <person name="Stueber K."/>
            <person name="Theodoulou F.L."/>
            <person name="Tu H."/>
            <person name="Van de Peer Y."/>
            <person name="Verrier P.J."/>
            <person name="Waters E."/>
            <person name="Wood A."/>
            <person name="Yang L."/>
            <person name="Cove D."/>
            <person name="Cuming A."/>
            <person name="Hasebe M."/>
            <person name="Lucas S."/>
            <person name="Mishler D.B."/>
            <person name="Reski R."/>
            <person name="Grigoriev I."/>
            <person name="Quatrano R.S."/>
            <person name="Boore J.L."/>
        </authorList>
    </citation>
    <scope>NUCLEOTIDE SEQUENCE [LARGE SCALE GENOMIC DNA]</scope>
    <source>
        <strain evidence="3 4">cv. Gransden 2004</strain>
    </source>
</reference>
<dbReference type="Gramene" id="Pp3c14_18740V3.4">
    <property type="protein sequence ID" value="Pp3c14_18740V3.4"/>
    <property type="gene ID" value="Pp3c14_18740"/>
</dbReference>
<dbReference type="Gramene" id="Pp3c14_18740V3.1">
    <property type="protein sequence ID" value="Pp3c14_18740V3.1"/>
    <property type="gene ID" value="Pp3c14_18740"/>
</dbReference>
<dbReference type="Gramene" id="Pp3c14_18740V3.5">
    <property type="protein sequence ID" value="Pp3c14_18740V3.5"/>
    <property type="gene ID" value="Pp3c14_18740"/>
</dbReference>
<keyword evidence="4" id="KW-1185">Reference proteome</keyword>
<dbReference type="PROSITE" id="PS01220">
    <property type="entry name" value="PBP"/>
    <property type="match status" value="1"/>
</dbReference>
<organism evidence="2">
    <name type="scientific">Physcomitrium patens</name>
    <name type="common">Spreading-leaved earth moss</name>
    <name type="synonym">Physcomitrella patens</name>
    <dbReference type="NCBI Taxonomy" id="3218"/>
    <lineage>
        <taxon>Eukaryota</taxon>
        <taxon>Viridiplantae</taxon>
        <taxon>Streptophyta</taxon>
        <taxon>Embryophyta</taxon>
        <taxon>Bryophyta</taxon>
        <taxon>Bryophytina</taxon>
        <taxon>Bryopsida</taxon>
        <taxon>Funariidae</taxon>
        <taxon>Funariales</taxon>
        <taxon>Funariaceae</taxon>
        <taxon>Physcomitrium</taxon>
    </lineage>
</organism>
<gene>
    <name evidence="3" type="primary">LOC112291794</name>
    <name evidence="2" type="ORF">PHYPA_018687</name>
</gene>
<dbReference type="AlphaFoldDB" id="A0A2K1JIA1"/>
<dbReference type="EnsemblPlants" id="Pp3c14_18740V3.5">
    <property type="protein sequence ID" value="Pp3c14_18740V3.5"/>
    <property type="gene ID" value="Pp3c14_18740"/>
</dbReference>
<evidence type="ECO:0000313" key="3">
    <source>
        <dbReference type="EnsemblPlants" id="Pp3c14_18740V3.1"/>
    </source>
</evidence>
<dbReference type="Pfam" id="PF01161">
    <property type="entry name" value="PBP"/>
    <property type="match status" value="1"/>
</dbReference>
<evidence type="ECO:0000256" key="1">
    <source>
        <dbReference type="ARBA" id="ARBA00007091"/>
    </source>
</evidence>
<proteinExistence type="inferred from homology"/>
<name>A0A2K1JIA1_PHYPA</name>
<dbReference type="PANTHER" id="PTHR11362">
    <property type="entry name" value="PHOSPHATIDYLETHANOLAMINE-BINDING PROTEIN"/>
    <property type="match status" value="1"/>
</dbReference>
<dbReference type="RefSeq" id="XP_024395462.1">
    <property type="nucleotide sequence ID" value="XM_024539694.2"/>
</dbReference>
<dbReference type="InterPro" id="IPR001858">
    <property type="entry name" value="Phosphatidylethanolamine-bd_CS"/>
</dbReference>
<dbReference type="EnsemblPlants" id="Pp3c14_18740V3.1">
    <property type="protein sequence ID" value="Pp3c14_18740V3.1"/>
    <property type="gene ID" value="Pp3c14_18740"/>
</dbReference>
<reference evidence="3" key="3">
    <citation type="submission" date="2020-12" db="UniProtKB">
        <authorList>
            <consortium name="EnsemblPlants"/>
        </authorList>
    </citation>
    <scope>IDENTIFICATION</scope>
</reference>
<dbReference type="Gene3D" id="3.90.280.10">
    <property type="entry name" value="PEBP-like"/>
    <property type="match status" value="1"/>
</dbReference>
<sequence>MPRSIDPLIVGKVIGDVIDTFVPRVDMAIHYSTRQVTNGCQLKPSATAQAPEIQLSDKSGDNNYYTLVMTDPDAPSPSEPSLREWLHWIVTDIPGNSGGSETNTGFSWLSEQATSTSSSGRELVPYIGPRPPIGIHRYIFVLFKQPSQSFLISPPAARNNFSTRNFAAYYGLGLPVAATYCNSQKEPASRSR</sequence>
<dbReference type="SUPFAM" id="SSF49777">
    <property type="entry name" value="PEBP-like"/>
    <property type="match status" value="1"/>
</dbReference>
<evidence type="ECO:0000313" key="4">
    <source>
        <dbReference type="Proteomes" id="UP000006727"/>
    </source>
</evidence>
<accession>A0A2K1JIA1</accession>
<dbReference type="SMR" id="A0A2K1JIA1"/>
<comment type="similarity">
    <text evidence="1">Belongs to the phosphatidylethanolamine-binding protein family.</text>
</comment>
<dbReference type="STRING" id="3218.A0A2K1JIA1"/>
<dbReference type="EnsemblPlants" id="Pp3c14_18740V3.4">
    <property type="protein sequence ID" value="Pp3c14_18740V3.4"/>
    <property type="gene ID" value="Pp3c14_18740"/>
</dbReference>
<dbReference type="PaxDb" id="3218-PP1S34_16V6.1"/>
<dbReference type="EMBL" id="ABEU02000014">
    <property type="protein sequence ID" value="PNR41284.1"/>
    <property type="molecule type" value="Genomic_DNA"/>
</dbReference>
<dbReference type="InterPro" id="IPR036610">
    <property type="entry name" value="PEBP-like_sf"/>
</dbReference>
<protein>
    <recommendedName>
        <fullName evidence="5">Mother of FT and TFL1-like protein</fullName>
    </recommendedName>
</protein>
<evidence type="ECO:0008006" key="5">
    <source>
        <dbReference type="Google" id="ProtNLM"/>
    </source>
</evidence>
<dbReference type="PANTHER" id="PTHR11362:SF82">
    <property type="entry name" value="PHOSPHATIDYLETHANOLAMINE-BINDING PROTEIN 4"/>
    <property type="match status" value="1"/>
</dbReference>
<dbReference type="InterPro" id="IPR035810">
    <property type="entry name" value="PEBP_euk"/>
</dbReference>
<reference evidence="2 4" key="2">
    <citation type="journal article" date="2018" name="Plant J.">
        <title>The Physcomitrella patens chromosome-scale assembly reveals moss genome structure and evolution.</title>
        <authorList>
            <person name="Lang D."/>
            <person name="Ullrich K.K."/>
            <person name="Murat F."/>
            <person name="Fuchs J."/>
            <person name="Jenkins J."/>
            <person name="Haas F.B."/>
            <person name="Piednoel M."/>
            <person name="Gundlach H."/>
            <person name="Van Bel M."/>
            <person name="Meyberg R."/>
            <person name="Vives C."/>
            <person name="Morata J."/>
            <person name="Symeonidi A."/>
            <person name="Hiss M."/>
            <person name="Muchero W."/>
            <person name="Kamisugi Y."/>
            <person name="Saleh O."/>
            <person name="Blanc G."/>
            <person name="Decker E.L."/>
            <person name="van Gessel N."/>
            <person name="Grimwood J."/>
            <person name="Hayes R.D."/>
            <person name="Graham S.W."/>
            <person name="Gunter L.E."/>
            <person name="McDaniel S.F."/>
            <person name="Hoernstein S.N.W."/>
            <person name="Larsson A."/>
            <person name="Li F.W."/>
            <person name="Perroud P.F."/>
            <person name="Phillips J."/>
            <person name="Ranjan P."/>
            <person name="Rokshar D.S."/>
            <person name="Rothfels C.J."/>
            <person name="Schneider L."/>
            <person name="Shu S."/>
            <person name="Stevenson D.W."/>
            <person name="Thummler F."/>
            <person name="Tillich M."/>
            <person name="Villarreal Aguilar J.C."/>
            <person name="Widiez T."/>
            <person name="Wong G.K."/>
            <person name="Wymore A."/>
            <person name="Zhang Y."/>
            <person name="Zimmer A.D."/>
            <person name="Quatrano R.S."/>
            <person name="Mayer K.F.X."/>
            <person name="Goodstein D."/>
            <person name="Casacuberta J.M."/>
            <person name="Vandepoele K."/>
            <person name="Reski R."/>
            <person name="Cuming A.C."/>
            <person name="Tuskan G.A."/>
            <person name="Maumus F."/>
            <person name="Salse J."/>
            <person name="Schmutz J."/>
            <person name="Rensing S.A."/>
        </authorList>
    </citation>
    <scope>NUCLEOTIDE SEQUENCE [LARGE SCALE GENOMIC DNA]</scope>
    <source>
        <strain evidence="3 4">cv. Gransden 2004</strain>
    </source>
</reference>
<dbReference type="CDD" id="cd00866">
    <property type="entry name" value="PEBP_euk"/>
    <property type="match status" value="1"/>
</dbReference>
<dbReference type="InterPro" id="IPR008914">
    <property type="entry name" value="PEBP"/>
</dbReference>
<dbReference type="OMA" id="APTHREW"/>
<dbReference type="EnsemblPlants" id="Pp3c14_18740V3.7">
    <property type="protein sequence ID" value="Pp3c14_18740V3.7"/>
    <property type="gene ID" value="Pp3c14_18740"/>
</dbReference>
<dbReference type="Proteomes" id="UP000006727">
    <property type="component" value="Chromosome 14"/>
</dbReference>
<dbReference type="Gramene" id="Pp3c14_18740V3.7">
    <property type="protein sequence ID" value="Pp3c14_18740V3.7"/>
    <property type="gene ID" value="Pp3c14_18740"/>
</dbReference>
<dbReference type="GeneID" id="112291794"/>